<comment type="caution">
    <text evidence="1">The sequence shown here is derived from an EMBL/GenBank/DDBJ whole genome shotgun (WGS) entry which is preliminary data.</text>
</comment>
<reference evidence="1 2" key="1">
    <citation type="submission" date="2020-09" db="EMBL/GenBank/DDBJ databases">
        <title>De no assembly of potato wild relative species, Solanum commersonii.</title>
        <authorList>
            <person name="Cho K."/>
        </authorList>
    </citation>
    <scope>NUCLEOTIDE SEQUENCE [LARGE SCALE GENOMIC DNA]</scope>
    <source>
        <strain evidence="1">LZ3.2</strain>
        <tissue evidence="1">Leaf</tissue>
    </source>
</reference>
<dbReference type="EMBL" id="JACXVP010000009">
    <property type="protein sequence ID" value="KAG5585220.1"/>
    <property type="molecule type" value="Genomic_DNA"/>
</dbReference>
<protein>
    <recommendedName>
        <fullName evidence="3">Polyprotein protein</fullName>
    </recommendedName>
</protein>
<proteinExistence type="predicted"/>
<dbReference type="AlphaFoldDB" id="A0A9J5XDD6"/>
<keyword evidence="2" id="KW-1185">Reference proteome</keyword>
<gene>
    <name evidence="1" type="ORF">H5410_045654</name>
</gene>
<evidence type="ECO:0008006" key="3">
    <source>
        <dbReference type="Google" id="ProtNLM"/>
    </source>
</evidence>
<organism evidence="1 2">
    <name type="scientific">Solanum commersonii</name>
    <name type="common">Commerson's wild potato</name>
    <name type="synonym">Commerson's nightshade</name>
    <dbReference type="NCBI Taxonomy" id="4109"/>
    <lineage>
        <taxon>Eukaryota</taxon>
        <taxon>Viridiplantae</taxon>
        <taxon>Streptophyta</taxon>
        <taxon>Embryophyta</taxon>
        <taxon>Tracheophyta</taxon>
        <taxon>Spermatophyta</taxon>
        <taxon>Magnoliopsida</taxon>
        <taxon>eudicotyledons</taxon>
        <taxon>Gunneridae</taxon>
        <taxon>Pentapetalae</taxon>
        <taxon>asterids</taxon>
        <taxon>lamiids</taxon>
        <taxon>Solanales</taxon>
        <taxon>Solanaceae</taxon>
        <taxon>Solanoideae</taxon>
        <taxon>Solaneae</taxon>
        <taxon>Solanum</taxon>
    </lineage>
</organism>
<evidence type="ECO:0000313" key="1">
    <source>
        <dbReference type="EMBL" id="KAG5585220.1"/>
    </source>
</evidence>
<accession>A0A9J5XDD6</accession>
<dbReference type="OrthoDB" id="1306244at2759"/>
<name>A0A9J5XDD6_SOLCO</name>
<dbReference type="Proteomes" id="UP000824120">
    <property type="component" value="Chromosome 9"/>
</dbReference>
<dbReference type="PANTHER" id="PTHR33180">
    <property type="entry name" value="PHOTOSYSTEM II CP43 REACTION CENTER PROTEIN"/>
    <property type="match status" value="1"/>
</dbReference>
<dbReference type="PANTHER" id="PTHR33180:SF31">
    <property type="entry name" value="POLYPROTEIN PROTEIN"/>
    <property type="match status" value="1"/>
</dbReference>
<sequence>MVACLGSIISKRRIVLGLIIKQELAMWAKQRQTSLPFSVLITELCRCAGVPQDDIRNIEVTPSSSNDIRCIEAEYICEKAHMKRAALTDTSSEVDVDSIPAEASVSTPSSRLLGTSALTSLLHAPGTSSSSQLGRDVPFTIEASILAALTPLQTFIDNLTTRVEDFKSRKGETFEDMALKAEVAYLRKDDAFETSEIPLATTRDVHRDKAALDESNVETTEEQIEI</sequence>
<evidence type="ECO:0000313" key="2">
    <source>
        <dbReference type="Proteomes" id="UP000824120"/>
    </source>
</evidence>